<keyword evidence="1 3" id="KW-0378">Hydrolase</keyword>
<sequence>MTAVLGAAATLGGVWALRKLAHRGIVRGLRAPRVPHEPLDDAFGLTSDRVRQVHVPTAGGKHLAAWLVSPPQTVAAPAPAVLVMHGWGANASMMGSVVPPLHAAGFAVLLLDARCHGHSDDETFTSMPRFAEDIAAGLAWLKHQPNIAADRVALLGHSVGAAAALLHAARHHDVGAVVSLSAFAHPAEVMRRFMADKQIPYGLLGWYVMRHVQRVIGVTFDEIAPLGTLPAVRCPILLVHGLRDRTVPVDDAYRLLATSSNARLLLVEGDHDLREAMAPHAHALVSFLHRAIEPATPAPRTGAD</sequence>
<gene>
    <name evidence="3" type="ORF">OIN59_17160</name>
</gene>
<protein>
    <submittedName>
        <fullName evidence="3">Alpha/beta fold hydrolase</fullName>
    </submittedName>
</protein>
<accession>A0ABT5S207</accession>
<feature type="domain" description="Serine aminopeptidase S33" evidence="2">
    <location>
        <begin position="77"/>
        <end position="194"/>
    </location>
</feature>
<reference evidence="3" key="1">
    <citation type="submission" date="2022-10" db="EMBL/GenBank/DDBJ databases">
        <title>Description of microaerobic benzene degrading bacteria.</title>
        <authorList>
            <person name="Bedics A."/>
            <person name="Tancsics A."/>
            <person name="Banerjee S."/>
        </authorList>
    </citation>
    <scope>NUCLEOTIDE SEQUENCE</scope>
    <source>
        <strain evidence="3">D2M1</strain>
    </source>
</reference>
<keyword evidence="4" id="KW-1185">Reference proteome</keyword>
<evidence type="ECO:0000313" key="4">
    <source>
        <dbReference type="Proteomes" id="UP001148932"/>
    </source>
</evidence>
<comment type="caution">
    <text evidence="3">The sequence shown here is derived from an EMBL/GenBank/DDBJ whole genome shotgun (WGS) entry which is preliminary data.</text>
</comment>
<dbReference type="Proteomes" id="UP001148932">
    <property type="component" value="Unassembled WGS sequence"/>
</dbReference>
<dbReference type="InterPro" id="IPR050261">
    <property type="entry name" value="FrsA_esterase"/>
</dbReference>
<evidence type="ECO:0000256" key="1">
    <source>
        <dbReference type="ARBA" id="ARBA00022801"/>
    </source>
</evidence>
<organism evidence="3 4">
    <name type="scientific">Acidovorax benzenivorans</name>
    <dbReference type="NCBI Taxonomy" id="2987520"/>
    <lineage>
        <taxon>Bacteria</taxon>
        <taxon>Pseudomonadati</taxon>
        <taxon>Pseudomonadota</taxon>
        <taxon>Betaproteobacteria</taxon>
        <taxon>Burkholderiales</taxon>
        <taxon>Comamonadaceae</taxon>
        <taxon>Acidovorax</taxon>
    </lineage>
</organism>
<dbReference type="PANTHER" id="PTHR22946">
    <property type="entry name" value="DIENELACTONE HYDROLASE DOMAIN-CONTAINING PROTEIN-RELATED"/>
    <property type="match status" value="1"/>
</dbReference>
<evidence type="ECO:0000259" key="2">
    <source>
        <dbReference type="Pfam" id="PF12146"/>
    </source>
</evidence>
<proteinExistence type="predicted"/>
<dbReference type="InterPro" id="IPR029058">
    <property type="entry name" value="AB_hydrolase_fold"/>
</dbReference>
<dbReference type="RefSeq" id="WP_274112280.1">
    <property type="nucleotide sequence ID" value="NZ_JAPCKI010000010.1"/>
</dbReference>
<dbReference type="SUPFAM" id="SSF53474">
    <property type="entry name" value="alpha/beta-Hydrolases"/>
    <property type="match status" value="1"/>
</dbReference>
<evidence type="ECO:0000313" key="3">
    <source>
        <dbReference type="EMBL" id="MDD2179168.1"/>
    </source>
</evidence>
<dbReference type="PANTHER" id="PTHR22946:SF9">
    <property type="entry name" value="POLYKETIDE TRANSFERASE AF380"/>
    <property type="match status" value="1"/>
</dbReference>
<name>A0ABT5S207_9BURK</name>
<dbReference type="Pfam" id="PF12146">
    <property type="entry name" value="Hydrolase_4"/>
    <property type="match status" value="1"/>
</dbReference>
<dbReference type="InterPro" id="IPR022742">
    <property type="entry name" value="Hydrolase_4"/>
</dbReference>
<dbReference type="Gene3D" id="3.40.50.1820">
    <property type="entry name" value="alpha/beta hydrolase"/>
    <property type="match status" value="1"/>
</dbReference>
<dbReference type="EMBL" id="JAPCKI010000010">
    <property type="protein sequence ID" value="MDD2179168.1"/>
    <property type="molecule type" value="Genomic_DNA"/>
</dbReference>
<dbReference type="GO" id="GO:0016787">
    <property type="term" value="F:hydrolase activity"/>
    <property type="evidence" value="ECO:0007669"/>
    <property type="project" value="UniProtKB-KW"/>
</dbReference>